<keyword evidence="3" id="KW-1185">Reference proteome</keyword>
<reference evidence="2" key="1">
    <citation type="submission" date="2022-04" db="EMBL/GenBank/DDBJ databases">
        <title>A functionally conserved STORR gene fusion in Papaver species that diverged 16.8 million years ago.</title>
        <authorList>
            <person name="Catania T."/>
        </authorList>
    </citation>
    <scope>NUCLEOTIDE SEQUENCE</scope>
    <source>
        <strain evidence="2">S-188037</strain>
    </source>
</reference>
<feature type="region of interest" description="Disordered" evidence="1">
    <location>
        <begin position="1"/>
        <end position="24"/>
    </location>
</feature>
<dbReference type="EMBL" id="JAJJMB010009125">
    <property type="protein sequence ID" value="KAI3916213.1"/>
    <property type="molecule type" value="Genomic_DNA"/>
</dbReference>
<feature type="compositionally biased region" description="Basic and acidic residues" evidence="1">
    <location>
        <begin position="1"/>
        <end position="18"/>
    </location>
</feature>
<evidence type="ECO:0000313" key="3">
    <source>
        <dbReference type="Proteomes" id="UP001202328"/>
    </source>
</evidence>
<dbReference type="Proteomes" id="UP001202328">
    <property type="component" value="Unassembled WGS sequence"/>
</dbReference>
<evidence type="ECO:0000313" key="2">
    <source>
        <dbReference type="EMBL" id="KAI3916213.1"/>
    </source>
</evidence>
<dbReference type="InterPro" id="IPR008480">
    <property type="entry name" value="DUF761_pln"/>
</dbReference>
<sequence>MDSTTPKKMDSTTPRKMDSSISKKKKRVFSRRAWNFLRFALLWARKGGVLKRGLMMEIRVLPNYLKNLKHSHNHHNQDLIRYGERELSFDETPLFQFKSRHSSMRFHLPCIKPQVDFDYDFTGDDDIVVYKQDSRKSFLRNGEEEELYDSDSEIDRNDGSDNNGLSSVNLVQNEEEGIDLKAEEFISKFYAQMKLQRQISYLQYTEMITKSTV</sequence>
<dbReference type="AlphaFoldDB" id="A0AAD4SNM5"/>
<proteinExistence type="predicted"/>
<evidence type="ECO:0000256" key="1">
    <source>
        <dbReference type="SAM" id="MobiDB-lite"/>
    </source>
</evidence>
<gene>
    <name evidence="2" type="ORF">MKW98_004654</name>
</gene>
<accession>A0AAD4SNM5</accession>
<dbReference type="Pfam" id="PF05553">
    <property type="entry name" value="DUF761"/>
    <property type="match status" value="1"/>
</dbReference>
<dbReference type="PANTHER" id="PTHR33265">
    <property type="entry name" value="AVR9/CF-9 RAPIDLY ELICITED PROTEIN-RELATED"/>
    <property type="match status" value="1"/>
</dbReference>
<organism evidence="2 3">
    <name type="scientific">Papaver atlanticum</name>
    <dbReference type="NCBI Taxonomy" id="357466"/>
    <lineage>
        <taxon>Eukaryota</taxon>
        <taxon>Viridiplantae</taxon>
        <taxon>Streptophyta</taxon>
        <taxon>Embryophyta</taxon>
        <taxon>Tracheophyta</taxon>
        <taxon>Spermatophyta</taxon>
        <taxon>Magnoliopsida</taxon>
        <taxon>Ranunculales</taxon>
        <taxon>Papaveraceae</taxon>
        <taxon>Papaveroideae</taxon>
        <taxon>Papaver</taxon>
    </lineage>
</organism>
<comment type="caution">
    <text evidence="2">The sequence shown here is derived from an EMBL/GenBank/DDBJ whole genome shotgun (WGS) entry which is preliminary data.</text>
</comment>
<protein>
    <recommendedName>
        <fullName evidence="4">Cotton fiber protein</fullName>
    </recommendedName>
</protein>
<dbReference type="PANTHER" id="PTHR33265:SF5">
    <property type="entry name" value="COTTON FIBER PROTEIN"/>
    <property type="match status" value="1"/>
</dbReference>
<evidence type="ECO:0008006" key="4">
    <source>
        <dbReference type="Google" id="ProtNLM"/>
    </source>
</evidence>
<name>A0AAD4SNM5_9MAGN</name>